<evidence type="ECO:0000256" key="7">
    <source>
        <dbReference type="ARBA" id="ARBA00023034"/>
    </source>
</evidence>
<evidence type="ECO:0000256" key="5">
    <source>
        <dbReference type="ARBA" id="ARBA00010880"/>
    </source>
</evidence>
<dbReference type="Gene3D" id="1.20.5.170">
    <property type="match status" value="1"/>
</dbReference>
<feature type="compositionally biased region" description="Basic and acidic residues" evidence="10">
    <location>
        <begin position="1"/>
        <end position="13"/>
    </location>
</feature>
<dbReference type="eggNOG" id="ENOG502S4IZ">
    <property type="taxonomic scope" value="Eukaryota"/>
</dbReference>
<evidence type="ECO:0000256" key="2">
    <source>
        <dbReference type="ARBA" id="ARBA00004255"/>
    </source>
</evidence>
<dbReference type="EMBL" id="GL629807">
    <property type="protein sequence ID" value="EFW99777.1"/>
    <property type="molecule type" value="Genomic_DNA"/>
</dbReference>
<keyword evidence="8" id="KW-0175">Coiled coil</keyword>
<keyword evidence="9" id="KW-0472">Membrane</keyword>
<evidence type="ECO:0000256" key="6">
    <source>
        <dbReference type="ARBA" id="ARBA00022490"/>
    </source>
</evidence>
<dbReference type="PANTHER" id="PTHR21614:SF0">
    <property type="entry name" value="GEO08385P1"/>
    <property type="match status" value="1"/>
</dbReference>
<dbReference type="AlphaFoldDB" id="F0XQP9"/>
<keyword evidence="12" id="KW-1185">Reference proteome</keyword>
<dbReference type="HOGENOM" id="CLU_102236_0_0_1"/>
<evidence type="ECO:0000256" key="9">
    <source>
        <dbReference type="ARBA" id="ARBA00023136"/>
    </source>
</evidence>
<dbReference type="InterPro" id="IPR019357">
    <property type="entry name" value="SCOC"/>
</dbReference>
<evidence type="ECO:0000256" key="3">
    <source>
        <dbReference type="ARBA" id="ARBA00004514"/>
    </source>
</evidence>
<keyword evidence="7" id="KW-0333">Golgi apparatus</keyword>
<feature type="compositionally biased region" description="Basic and acidic residues" evidence="10">
    <location>
        <begin position="97"/>
        <end position="108"/>
    </location>
</feature>
<evidence type="ECO:0000256" key="8">
    <source>
        <dbReference type="ARBA" id="ARBA00023054"/>
    </source>
</evidence>
<feature type="compositionally biased region" description="Basic and acidic residues" evidence="10">
    <location>
        <begin position="71"/>
        <end position="86"/>
    </location>
</feature>
<dbReference type="RefSeq" id="XP_014169509.1">
    <property type="nucleotide sequence ID" value="XM_014314034.1"/>
</dbReference>
<reference evidence="11 12" key="1">
    <citation type="journal article" date="2011" name="Proc. Natl. Acad. Sci. U.S.A.">
        <title>Genome and transcriptome analyses of the mountain pine beetle-fungal symbiont Grosmannia clavigera, a lodgepole pine pathogen.</title>
        <authorList>
            <person name="DiGuistini S."/>
            <person name="Wang Y."/>
            <person name="Liao N.Y."/>
            <person name="Taylor G."/>
            <person name="Tanguay P."/>
            <person name="Feau N."/>
            <person name="Henrissat B."/>
            <person name="Chan S.K."/>
            <person name="Hesse-Orce U."/>
            <person name="Alamouti S.M."/>
            <person name="Tsui C.K.M."/>
            <person name="Docking R.T."/>
            <person name="Levasseur A."/>
            <person name="Haridas S."/>
            <person name="Robertson G."/>
            <person name="Birol I."/>
            <person name="Holt R.A."/>
            <person name="Marra M.A."/>
            <person name="Hamelin R.C."/>
            <person name="Hirst M."/>
            <person name="Jones S.J.M."/>
            <person name="Bohlmann J."/>
            <person name="Breuil C."/>
        </authorList>
    </citation>
    <scope>NUCLEOTIDE SEQUENCE [LARGE SCALE GENOMIC DNA]</scope>
    <source>
        <strain evidence="12">kw1407 / UAMH 11150</strain>
    </source>
</reference>
<dbReference type="GO" id="GO:0000139">
    <property type="term" value="C:Golgi membrane"/>
    <property type="evidence" value="ECO:0007669"/>
    <property type="project" value="UniProtKB-SubCell"/>
</dbReference>
<evidence type="ECO:0000256" key="10">
    <source>
        <dbReference type="SAM" id="MobiDB-lite"/>
    </source>
</evidence>
<comment type="subcellular location">
    <subcellularLocation>
        <location evidence="3">Cytoplasm</location>
        <location evidence="3">Cytosol</location>
    </subcellularLocation>
    <subcellularLocation>
        <location evidence="2">Golgi apparatus membrane</location>
        <topology evidence="2">Peripheral membrane protein</topology>
        <orientation evidence="2">Cytoplasmic side</orientation>
    </subcellularLocation>
    <subcellularLocation>
        <location evidence="4">Golgi apparatus</location>
        <location evidence="4">trans-Golgi network</location>
    </subcellularLocation>
</comment>
<gene>
    <name evidence="11" type="ORF">CMQ_95</name>
</gene>
<sequence>MDEERTRKSEEQPQPRIQGQEAETPSHHERTADLADSSHSDDRQDAIMQSPIPTRPKLPSRKSSGTIIISRDSEEALHPVDSRTDYEDVTAMSPRRTSQDLEEMGRQTRDEVRKHAKMLQDSLLLIFHRIQAVKEEHDKLDSNNKFLQKYIGDLMSTSKITASGSSRAKK</sequence>
<name>F0XQP9_GROCL</name>
<comment type="similarity">
    <text evidence="5">Belongs to the SCOC family.</text>
</comment>
<organism evidence="12">
    <name type="scientific">Grosmannia clavigera (strain kw1407 / UAMH 11150)</name>
    <name type="common">Blue stain fungus</name>
    <name type="synonym">Graphiocladiella clavigera</name>
    <dbReference type="NCBI Taxonomy" id="655863"/>
    <lineage>
        <taxon>Eukaryota</taxon>
        <taxon>Fungi</taxon>
        <taxon>Dikarya</taxon>
        <taxon>Ascomycota</taxon>
        <taxon>Pezizomycotina</taxon>
        <taxon>Sordariomycetes</taxon>
        <taxon>Sordariomycetidae</taxon>
        <taxon>Ophiostomatales</taxon>
        <taxon>Ophiostomataceae</taxon>
        <taxon>Leptographium</taxon>
    </lineage>
</organism>
<dbReference type="GeneID" id="25982085"/>
<evidence type="ECO:0000256" key="4">
    <source>
        <dbReference type="ARBA" id="ARBA00004601"/>
    </source>
</evidence>
<accession>F0XQP9</accession>
<dbReference type="Pfam" id="PF10224">
    <property type="entry name" value="DUF2205"/>
    <property type="match status" value="1"/>
</dbReference>
<feature type="compositionally biased region" description="Basic and acidic residues" evidence="10">
    <location>
        <begin position="24"/>
        <end position="45"/>
    </location>
</feature>
<evidence type="ECO:0000313" key="11">
    <source>
        <dbReference type="EMBL" id="EFW99777.1"/>
    </source>
</evidence>
<dbReference type="InParanoid" id="F0XQP9"/>
<dbReference type="STRING" id="655863.F0XQP9"/>
<evidence type="ECO:0000313" key="12">
    <source>
        <dbReference type="Proteomes" id="UP000007796"/>
    </source>
</evidence>
<protein>
    <submittedName>
        <fullName evidence="11">Bzip transcription factor</fullName>
    </submittedName>
</protein>
<dbReference type="GO" id="GO:0005829">
    <property type="term" value="C:cytosol"/>
    <property type="evidence" value="ECO:0007669"/>
    <property type="project" value="UniProtKB-SubCell"/>
</dbReference>
<keyword evidence="6" id="KW-0963">Cytoplasm</keyword>
<comment type="function">
    <text evidence="1">Positive regulator of amino acid starvation-induced autophagy.</text>
</comment>
<dbReference type="Proteomes" id="UP000007796">
    <property type="component" value="Unassembled WGS sequence"/>
</dbReference>
<feature type="region of interest" description="Disordered" evidence="10">
    <location>
        <begin position="1"/>
        <end position="108"/>
    </location>
</feature>
<dbReference type="GO" id="GO:0005802">
    <property type="term" value="C:trans-Golgi network"/>
    <property type="evidence" value="ECO:0007669"/>
    <property type="project" value="TreeGrafter"/>
</dbReference>
<dbReference type="PANTHER" id="PTHR21614">
    <property type="entry name" value="SHORT COILED COIL PROTEIN"/>
    <property type="match status" value="1"/>
</dbReference>
<dbReference type="OrthoDB" id="2163284at2759"/>
<evidence type="ECO:0000256" key="1">
    <source>
        <dbReference type="ARBA" id="ARBA00002743"/>
    </source>
</evidence>
<proteinExistence type="inferred from homology"/>